<dbReference type="PANTHER" id="PTHR33223">
    <property type="entry name" value="CCHC-TYPE DOMAIN-CONTAINING PROTEIN"/>
    <property type="match status" value="1"/>
</dbReference>
<keyword evidence="3" id="KW-1185">Reference proteome</keyword>
<dbReference type="PANTHER" id="PTHR33223:SF6">
    <property type="entry name" value="CCHC-TYPE DOMAIN-CONTAINING PROTEIN"/>
    <property type="match status" value="1"/>
</dbReference>
<feature type="domain" description="Retrotransposon gag" evidence="1">
    <location>
        <begin position="49"/>
        <end position="141"/>
    </location>
</feature>
<name>A0AAW1R5Y6_9CHLO</name>
<reference evidence="2 3" key="1">
    <citation type="journal article" date="2024" name="Nat. Commun.">
        <title>Phylogenomics reveals the evolutionary origins of lichenization in chlorophyte algae.</title>
        <authorList>
            <person name="Puginier C."/>
            <person name="Libourel C."/>
            <person name="Otte J."/>
            <person name="Skaloud P."/>
            <person name="Haon M."/>
            <person name="Grisel S."/>
            <person name="Petersen M."/>
            <person name="Berrin J.G."/>
            <person name="Delaux P.M."/>
            <person name="Dal Grande F."/>
            <person name="Keller J."/>
        </authorList>
    </citation>
    <scope>NUCLEOTIDE SEQUENCE [LARGE SCALE GENOMIC DNA]</scope>
    <source>
        <strain evidence="2 3">SAG 2043</strain>
    </source>
</reference>
<sequence>MATTHVFAAPTLHIEKFQGLPGDYPQVWLDGLNDNAELYHWDDSYTLKLARAHMAGTAYTWLSANRRKLTNWDSFEQLFLERFGDDDVATAALISTRSQYRDESVNDYSDSLQALFDRVESYGEIVPTSLQVVLFTRGLRPDIKEKVLARRPQNLQAAISEAVS</sequence>
<organism evidence="2 3">
    <name type="scientific">[Myrmecia] bisecta</name>
    <dbReference type="NCBI Taxonomy" id="41462"/>
    <lineage>
        <taxon>Eukaryota</taxon>
        <taxon>Viridiplantae</taxon>
        <taxon>Chlorophyta</taxon>
        <taxon>core chlorophytes</taxon>
        <taxon>Trebouxiophyceae</taxon>
        <taxon>Trebouxiales</taxon>
        <taxon>Trebouxiaceae</taxon>
        <taxon>Myrmecia</taxon>
    </lineage>
</organism>
<evidence type="ECO:0000313" key="3">
    <source>
        <dbReference type="Proteomes" id="UP001489004"/>
    </source>
</evidence>
<dbReference type="Pfam" id="PF03732">
    <property type="entry name" value="Retrotrans_gag"/>
    <property type="match status" value="1"/>
</dbReference>
<dbReference type="InterPro" id="IPR005162">
    <property type="entry name" value="Retrotrans_gag_dom"/>
</dbReference>
<proteinExistence type="predicted"/>
<dbReference type="AlphaFoldDB" id="A0AAW1R5Y6"/>
<dbReference type="Proteomes" id="UP001489004">
    <property type="component" value="Unassembled WGS sequence"/>
</dbReference>
<protein>
    <recommendedName>
        <fullName evidence="1">Retrotransposon gag domain-containing protein</fullName>
    </recommendedName>
</protein>
<comment type="caution">
    <text evidence="2">The sequence shown here is derived from an EMBL/GenBank/DDBJ whole genome shotgun (WGS) entry which is preliminary data.</text>
</comment>
<accession>A0AAW1R5Y6</accession>
<evidence type="ECO:0000313" key="2">
    <source>
        <dbReference type="EMBL" id="KAK9829181.1"/>
    </source>
</evidence>
<evidence type="ECO:0000259" key="1">
    <source>
        <dbReference type="Pfam" id="PF03732"/>
    </source>
</evidence>
<gene>
    <name evidence="2" type="ORF">WJX72_004350</name>
</gene>
<dbReference type="EMBL" id="JALJOR010000001">
    <property type="protein sequence ID" value="KAK9829181.1"/>
    <property type="molecule type" value="Genomic_DNA"/>
</dbReference>